<evidence type="ECO:0000313" key="2">
    <source>
        <dbReference type="EMBL" id="OZG54021.1"/>
    </source>
</evidence>
<keyword evidence="3" id="KW-1185">Reference proteome</keyword>
<name>A0A261F4J8_9BIFI</name>
<evidence type="ECO:0000256" key="1">
    <source>
        <dbReference type="SAM" id="MobiDB-lite"/>
    </source>
</evidence>
<sequence>MKTIVNTNRAFASPISQTTELANPPEADFHYEQAVEHESTGNRNNNRNYSSTNTTGMPNIHICDRCEHRWIFSHMPAANSMAVQYHSEVREDSETSGNSIQICHPLALLP</sequence>
<protein>
    <submittedName>
        <fullName evidence="2">Uncharacterized protein</fullName>
    </submittedName>
</protein>
<dbReference type="Proteomes" id="UP000216454">
    <property type="component" value="Unassembled WGS sequence"/>
</dbReference>
<dbReference type="AlphaFoldDB" id="A0A261F4J8"/>
<accession>A0A261F4J8</accession>
<proteinExistence type="predicted"/>
<reference evidence="2 3" key="1">
    <citation type="journal article" date="2017" name="BMC Genomics">
        <title>Comparative genomic and phylogenomic analyses of the Bifidobacteriaceae family.</title>
        <authorList>
            <person name="Lugli G.A."/>
            <person name="Milani C."/>
            <person name="Turroni F."/>
            <person name="Duranti S."/>
            <person name="Mancabelli L."/>
            <person name="Mangifesta M."/>
            <person name="Ferrario C."/>
            <person name="Modesto M."/>
            <person name="Mattarelli P."/>
            <person name="Jiri K."/>
            <person name="van Sinderen D."/>
            <person name="Ventura M."/>
        </authorList>
    </citation>
    <scope>NUCLEOTIDE SEQUENCE [LARGE SCALE GENOMIC DNA]</scope>
    <source>
        <strain evidence="2 3">DSM 24744</strain>
    </source>
</reference>
<evidence type="ECO:0000313" key="3">
    <source>
        <dbReference type="Proteomes" id="UP000216454"/>
    </source>
</evidence>
<feature type="compositionally biased region" description="Low complexity" evidence="1">
    <location>
        <begin position="41"/>
        <end position="55"/>
    </location>
</feature>
<dbReference type="EMBL" id="MWWQ01000001">
    <property type="protein sequence ID" value="OZG54021.1"/>
    <property type="molecule type" value="Genomic_DNA"/>
</dbReference>
<feature type="region of interest" description="Disordered" evidence="1">
    <location>
        <begin position="34"/>
        <end position="55"/>
    </location>
</feature>
<gene>
    <name evidence="2" type="ORF">PSSU_0124</name>
</gene>
<organism evidence="2 3">
    <name type="scientific">Pseudoscardovia suis</name>
    <dbReference type="NCBI Taxonomy" id="987063"/>
    <lineage>
        <taxon>Bacteria</taxon>
        <taxon>Bacillati</taxon>
        <taxon>Actinomycetota</taxon>
        <taxon>Actinomycetes</taxon>
        <taxon>Bifidobacteriales</taxon>
        <taxon>Bifidobacteriaceae</taxon>
        <taxon>Pseudoscardovia</taxon>
    </lineage>
</organism>
<comment type="caution">
    <text evidence="2">The sequence shown here is derived from an EMBL/GenBank/DDBJ whole genome shotgun (WGS) entry which is preliminary data.</text>
</comment>